<gene>
    <name evidence="2" type="ORF">H0267_02650</name>
</gene>
<dbReference type="Proteomes" id="UP000614490">
    <property type="component" value="Unassembled WGS sequence"/>
</dbReference>
<comment type="caution">
    <text evidence="2">The sequence shown here is derived from an EMBL/GenBank/DDBJ whole genome shotgun (WGS) entry which is preliminary data.</text>
</comment>
<evidence type="ECO:0000313" key="3">
    <source>
        <dbReference type="Proteomes" id="UP000614490"/>
    </source>
</evidence>
<accession>A0A931HT63</accession>
<organism evidence="2 3">
    <name type="scientific">Halobacillus yeomjeoni</name>
    <dbReference type="NCBI Taxonomy" id="311194"/>
    <lineage>
        <taxon>Bacteria</taxon>
        <taxon>Bacillati</taxon>
        <taxon>Bacillota</taxon>
        <taxon>Bacilli</taxon>
        <taxon>Bacillales</taxon>
        <taxon>Bacillaceae</taxon>
        <taxon>Halobacillus</taxon>
    </lineage>
</organism>
<reference evidence="2 3" key="1">
    <citation type="journal article" date="2005" name="Int. J. Syst. Evol. Microbiol.">
        <title>Halobacillus yeomjeoni sp. nov., isolated from a marine solar saltern in Korea.</title>
        <authorList>
            <person name="Yoon J.H."/>
            <person name="Kang S.J."/>
            <person name="Lee C.H."/>
            <person name="Oh H.W."/>
            <person name="Oh T.K."/>
        </authorList>
    </citation>
    <scope>NUCLEOTIDE SEQUENCE [LARGE SCALE GENOMIC DNA]</scope>
    <source>
        <strain evidence="2 3">KCTC 3957</strain>
    </source>
</reference>
<protein>
    <submittedName>
        <fullName evidence="2">Helix-turn-helix domain-containing protein</fullName>
    </submittedName>
</protein>
<name>A0A931HT63_9BACI</name>
<keyword evidence="1" id="KW-0732">Signal</keyword>
<evidence type="ECO:0000313" key="2">
    <source>
        <dbReference type="EMBL" id="MBH0229104.1"/>
    </source>
</evidence>
<feature type="chain" id="PRO_5039051388" evidence="1">
    <location>
        <begin position="24"/>
        <end position="110"/>
    </location>
</feature>
<sequence length="110" mass="12491">MRMNTYLLILAASILTGSWMVTSALNDTKAQTAVKEITLNHPPKDQQLMSPGELKQYLGIRDDQLAKILPKKDGDVVKSKLPYVKIGYEYYFPQKAVDKWLAETEAEVFQ</sequence>
<dbReference type="AlphaFoldDB" id="A0A931HT63"/>
<proteinExistence type="predicted"/>
<keyword evidence="3" id="KW-1185">Reference proteome</keyword>
<evidence type="ECO:0000256" key="1">
    <source>
        <dbReference type="SAM" id="SignalP"/>
    </source>
</evidence>
<dbReference type="EMBL" id="JADZSC010000001">
    <property type="protein sequence ID" value="MBH0229104.1"/>
    <property type="molecule type" value="Genomic_DNA"/>
</dbReference>
<dbReference type="RefSeq" id="WP_197315735.1">
    <property type="nucleotide sequence ID" value="NZ_JADZSC010000001.1"/>
</dbReference>
<feature type="signal peptide" evidence="1">
    <location>
        <begin position="1"/>
        <end position="23"/>
    </location>
</feature>